<keyword evidence="4" id="KW-0496">Mitochondrion</keyword>
<dbReference type="Gene3D" id="3.30.2180.10">
    <property type="entry name" value="ATP12-like"/>
    <property type="match status" value="1"/>
</dbReference>
<dbReference type="GO" id="GO:0005739">
    <property type="term" value="C:mitochondrion"/>
    <property type="evidence" value="ECO:0007669"/>
    <property type="project" value="UniProtKB-SubCell"/>
</dbReference>
<keyword evidence="3" id="KW-0809">Transit peptide</keyword>
<name>A0AAD5EDX5_UMBRA</name>
<proteinExistence type="inferred from homology"/>
<evidence type="ECO:0000256" key="4">
    <source>
        <dbReference type="ARBA" id="ARBA00023128"/>
    </source>
</evidence>
<dbReference type="AlphaFoldDB" id="A0AAD5EDX5"/>
<keyword evidence="5" id="KW-0143">Chaperone</keyword>
<dbReference type="GeneID" id="75913160"/>
<dbReference type="InterPro" id="IPR023335">
    <property type="entry name" value="ATP12_ortho_dom_sf"/>
</dbReference>
<accession>A0AAD5EDX5</accession>
<keyword evidence="7" id="KW-1185">Reference proteome</keyword>
<comment type="subcellular location">
    <subcellularLocation>
        <location evidence="1">Mitochondrion</location>
    </subcellularLocation>
</comment>
<dbReference type="PANTHER" id="PTHR21013:SF10">
    <property type="entry name" value="ATP SYNTHASE MITOCHONDRIAL F1 COMPLEX ASSEMBLY FACTOR 2"/>
    <property type="match status" value="1"/>
</dbReference>
<evidence type="ECO:0000256" key="5">
    <source>
        <dbReference type="ARBA" id="ARBA00023186"/>
    </source>
</evidence>
<dbReference type="Pfam" id="PF07542">
    <property type="entry name" value="ATP12"/>
    <property type="match status" value="1"/>
</dbReference>
<dbReference type="InterPro" id="IPR042272">
    <property type="entry name" value="ATP12_ATP_synth-F1-assembly_N"/>
</dbReference>
<dbReference type="GO" id="GO:0033615">
    <property type="term" value="P:mitochondrial proton-transporting ATP synthase complex assembly"/>
    <property type="evidence" value="ECO:0007669"/>
    <property type="project" value="TreeGrafter"/>
</dbReference>
<evidence type="ECO:0000256" key="1">
    <source>
        <dbReference type="ARBA" id="ARBA00004173"/>
    </source>
</evidence>
<comment type="caution">
    <text evidence="6">The sequence shown here is derived from an EMBL/GenBank/DDBJ whole genome shotgun (WGS) entry which is preliminary data.</text>
</comment>
<reference evidence="6" key="1">
    <citation type="submission" date="2021-06" db="EMBL/GenBank/DDBJ databases">
        <authorList>
            <consortium name="DOE Joint Genome Institute"/>
            <person name="Mondo S.J."/>
            <person name="Amses K.R."/>
            <person name="Simmons D.R."/>
            <person name="Longcore J.E."/>
            <person name="Seto K."/>
            <person name="Alves G.H."/>
            <person name="Bonds A.E."/>
            <person name="Quandt C.A."/>
            <person name="Davis W.J."/>
            <person name="Chang Y."/>
            <person name="Letcher P.M."/>
            <person name="Powell M.J."/>
            <person name="Kuo A."/>
            <person name="Labutti K."/>
            <person name="Pangilinan J."/>
            <person name="Andreopoulos W."/>
            <person name="Tritt A."/>
            <person name="Riley R."/>
            <person name="Hundley H."/>
            <person name="Johnson J."/>
            <person name="Lipzen A."/>
            <person name="Barry K."/>
            <person name="Berbee M.L."/>
            <person name="Buchler N.E."/>
            <person name="Grigoriev I.V."/>
            <person name="Spatafora J.W."/>
            <person name="Stajich J.E."/>
            <person name="James T.Y."/>
        </authorList>
    </citation>
    <scope>NUCLEOTIDE SEQUENCE</scope>
    <source>
        <strain evidence="6">AG</strain>
    </source>
</reference>
<gene>
    <name evidence="6" type="ORF">K450DRAFT_233810</name>
</gene>
<dbReference type="Proteomes" id="UP001206595">
    <property type="component" value="Unassembled WGS sequence"/>
</dbReference>
<reference evidence="6" key="2">
    <citation type="journal article" date="2022" name="Proc. Natl. Acad. Sci. U.S.A.">
        <title>Diploid-dominant life cycles characterize the early evolution of Fungi.</title>
        <authorList>
            <person name="Amses K.R."/>
            <person name="Simmons D.R."/>
            <person name="Longcore J.E."/>
            <person name="Mondo S.J."/>
            <person name="Seto K."/>
            <person name="Jeronimo G.H."/>
            <person name="Bonds A.E."/>
            <person name="Quandt C.A."/>
            <person name="Davis W.J."/>
            <person name="Chang Y."/>
            <person name="Federici B.A."/>
            <person name="Kuo A."/>
            <person name="LaButti K."/>
            <person name="Pangilinan J."/>
            <person name="Andreopoulos W."/>
            <person name="Tritt A."/>
            <person name="Riley R."/>
            <person name="Hundley H."/>
            <person name="Johnson J."/>
            <person name="Lipzen A."/>
            <person name="Barry K."/>
            <person name="Lang B.F."/>
            <person name="Cuomo C.A."/>
            <person name="Buchler N.E."/>
            <person name="Grigoriev I.V."/>
            <person name="Spatafora J.W."/>
            <person name="Stajich J.E."/>
            <person name="James T.Y."/>
        </authorList>
    </citation>
    <scope>NUCLEOTIDE SEQUENCE</scope>
    <source>
        <strain evidence="6">AG</strain>
    </source>
</reference>
<protein>
    <recommendedName>
        <fullName evidence="8">ATP12-domain-containing protein</fullName>
    </recommendedName>
</protein>
<organism evidence="6 7">
    <name type="scientific">Umbelopsis ramanniana AG</name>
    <dbReference type="NCBI Taxonomy" id="1314678"/>
    <lineage>
        <taxon>Eukaryota</taxon>
        <taxon>Fungi</taxon>
        <taxon>Fungi incertae sedis</taxon>
        <taxon>Mucoromycota</taxon>
        <taxon>Mucoromycotina</taxon>
        <taxon>Umbelopsidomycetes</taxon>
        <taxon>Umbelopsidales</taxon>
        <taxon>Umbelopsidaceae</taxon>
        <taxon>Umbelopsis</taxon>
    </lineage>
</organism>
<comment type="similarity">
    <text evidence="2">Belongs to the ATP12 family.</text>
</comment>
<dbReference type="RefSeq" id="XP_051446244.1">
    <property type="nucleotide sequence ID" value="XM_051587815.1"/>
</dbReference>
<evidence type="ECO:0000313" key="6">
    <source>
        <dbReference type="EMBL" id="KAI8581240.1"/>
    </source>
</evidence>
<dbReference type="SUPFAM" id="SSF160909">
    <property type="entry name" value="ATP12-like"/>
    <property type="match status" value="1"/>
</dbReference>
<dbReference type="PANTHER" id="PTHR21013">
    <property type="entry name" value="ATP SYNTHASE MITOCHONDRIAL F1 COMPLEX ASSEMBLY FACTOR 2/ATP12 PROTEIN, MITOCHONDRIAL PRECURSOR"/>
    <property type="match status" value="1"/>
</dbReference>
<evidence type="ECO:0000256" key="3">
    <source>
        <dbReference type="ARBA" id="ARBA00022946"/>
    </source>
</evidence>
<evidence type="ECO:0008006" key="8">
    <source>
        <dbReference type="Google" id="ProtNLM"/>
    </source>
</evidence>
<dbReference type="EMBL" id="MU620907">
    <property type="protein sequence ID" value="KAI8581240.1"/>
    <property type="molecule type" value="Genomic_DNA"/>
</dbReference>
<evidence type="ECO:0000313" key="7">
    <source>
        <dbReference type="Proteomes" id="UP001206595"/>
    </source>
</evidence>
<dbReference type="InterPro" id="IPR011419">
    <property type="entry name" value="ATP12_ATP_synth-F1-assembly"/>
</dbReference>
<sequence length="303" mass="33882">MFSAIRTTSQLTSACLARNLRITNATTRSFHCLPPRFQVAQPGAAAAAGSKESATNKAERTMKRFWKKASIKLDDEKYVVQLDGRNLRTPSKNKIMLSADRKQLAQLLAAEWDGQLSNLKPHSLPLTSLLSRAIDGLDIGAAEDPSIRPQVIDKLMSYLETDTICFHEDFPEILVQLQAQHWKPILQWIEKQYDVELKVTDGIFQVNQPQETKDTLRKSVTDMDPLELAALERAVISSKSFLIGLALVKRGITVEQAAQAAHVEVNSQIDRWGEVEDSHDVEKEYIRQALGSVACVVMHNPKP</sequence>
<evidence type="ECO:0000256" key="2">
    <source>
        <dbReference type="ARBA" id="ARBA00008231"/>
    </source>
</evidence>
<dbReference type="Gene3D" id="1.10.3580.10">
    <property type="entry name" value="ATP12 ATPase"/>
    <property type="match status" value="1"/>
</dbReference>